<keyword evidence="2" id="KW-0812">Transmembrane</keyword>
<keyword evidence="2" id="KW-1133">Transmembrane helix</keyword>
<evidence type="ECO:0000256" key="1">
    <source>
        <dbReference type="SAM" id="Coils"/>
    </source>
</evidence>
<keyword evidence="1" id="KW-0175">Coiled coil</keyword>
<feature type="coiled-coil region" evidence="1">
    <location>
        <begin position="23"/>
        <end position="64"/>
    </location>
</feature>
<organism evidence="3">
    <name type="scientific">Siphoviridae sp. ct0UA44</name>
    <dbReference type="NCBI Taxonomy" id="2826266"/>
    <lineage>
        <taxon>Viruses</taxon>
        <taxon>Duplodnaviria</taxon>
        <taxon>Heunggongvirae</taxon>
        <taxon>Uroviricota</taxon>
        <taxon>Caudoviricetes</taxon>
    </lineage>
</organism>
<evidence type="ECO:0000256" key="2">
    <source>
        <dbReference type="SAM" id="Phobius"/>
    </source>
</evidence>
<feature type="transmembrane region" description="Helical" evidence="2">
    <location>
        <begin position="361"/>
        <end position="394"/>
    </location>
</feature>
<evidence type="ECO:0000313" key="3">
    <source>
        <dbReference type="EMBL" id="DAD93315.1"/>
    </source>
</evidence>
<feature type="transmembrane region" description="Helical" evidence="2">
    <location>
        <begin position="330"/>
        <end position="349"/>
    </location>
</feature>
<accession>A0A8S5NGS7</accession>
<proteinExistence type="predicted"/>
<name>A0A8S5NGS7_9CAUD</name>
<keyword evidence="2" id="KW-0472">Membrane</keyword>
<sequence length="657" mass="69899">MADVVGDLVFDTTINSGQFDAGLAKLENNAKKAANNVDKAAQKVAALRQQLEELQAVAENEKKTRSTGTVSQETGDAIQKTTQQLKMAQLNLESSQIAQEKASAAVSEYVGKQRLAALTTQNVSEQFKKFTKRIAGLAKRVFIFAMITKALRTMRKMLLSTIGADKQMSTSLAQIKGNLISAFAPIYNYILPAIRTLLAWLAKLTAVVSVFINSLFGKTASQADASAKALYNQASATEAAGDAAEKAKKQLSGLDEMNRWESNDSSGGGGGGSSGIAPKFDLSDQVDTGKIGKIAAVVRELSPYVAAVAAGFAAWKIGKKFLGNLSKAKQLALAVAGAVLMGINVVDMLKNGINFDNLTGYIIGAAAAVTGLGLAFGVLGGAITAIVAGLVLLGVAIRDVTKNGFNNKNLTAITVALLTIGGAIAIITGAWIPLLIAAMAAAVVWIVAKWTSIKDWFSGLWEKVASGAVAAWGGIKSAFKSVPEWFQGKFRDAWQKVKDVFSTGGRIWSGIKEGIENTFRTVVNAIIRGMNTIIAVPFNKINSMLNTIRNAHFLGISPFQNMWGVNPLPVPQIPMLARGAVIPANRQFLAVLGDQRNGNNLEAPESLLRQIVREEAGSAGSRYEFIARLDRRTLFDEVITEAKLRKGQTGKNPLVAV</sequence>
<feature type="transmembrane region" description="Helical" evidence="2">
    <location>
        <begin position="301"/>
        <end position="318"/>
    </location>
</feature>
<reference evidence="3" key="1">
    <citation type="journal article" date="2021" name="Proc. Natl. Acad. Sci. U.S.A.">
        <title>A Catalog of Tens of Thousands of Viruses from Human Metagenomes Reveals Hidden Associations with Chronic Diseases.</title>
        <authorList>
            <person name="Tisza M.J."/>
            <person name="Buck C.B."/>
        </authorList>
    </citation>
    <scope>NUCLEOTIDE SEQUENCE</scope>
    <source>
        <strain evidence="3">Ct0UA44</strain>
    </source>
</reference>
<feature type="transmembrane region" description="Helical" evidence="2">
    <location>
        <begin position="415"/>
        <end position="448"/>
    </location>
</feature>
<dbReference type="EMBL" id="BK015157">
    <property type="protein sequence ID" value="DAD93315.1"/>
    <property type="molecule type" value="Genomic_DNA"/>
</dbReference>
<protein>
    <submittedName>
        <fullName evidence="3">Minor tail protein</fullName>
    </submittedName>
</protein>